<sequence length="688" mass="75424">LKPYSKALGPVFHAAFLEEVLDLQKKVENITIYVSKLERYANLLEICYKPLDPDFSACAIFSPLEYFQSESSKLASPRSVEDEIDRQSHSDISTVLISYVVMFVYVSVSLGNYHSWRSIMVSFKLVRLQYCFTRSFCSFSSMIDLKLSLSAGGVIIVLASIFASIGLWSYAGVPATLIIVEVIPFLVLAVGVDNIFIMVQDFSMHSDYTGNDAPEDSHSIDAGQGKDDHYQSVESATDAAYELDVEERISRMMGRIGPSILLSSLSEAVAFFCGAMTSMPAVRVFALYAGVAILINFFLQIFAFVALITLDAKRMEANRLDLLCCIKLKSSASGPEDAATVASAEMETSSTTGKDFVGSPKKSKPWLYRLVNYALAPFILSKWIRPALFIVFLGWICFCIAIIPDGIQIGLDQELSMPLDSYVLSYFKDVAKLLAVGPPVYFVVTEGHIFDTLTGQNQVCGRVGCYNNSLVTTMLLLLLSSGKAQFGNSIALADSVNGRSKRVIASHFMAHHSVLKTTPDFIDAIRKAREVADAFGAQWANEDGRSAPTPTFTPQPNSVFPYSIFYVFYEQYLTVARETAVQLGMSIAAVTAITWIMLGLDVIATLNTIIGVAAILVSVMGLMVLWNISLNAISLVNLVVCIGISVEFCAHIVRAFAISTKVNRVERSLDALSEMGCSVRPDNLLLFS</sequence>
<feature type="domain" description="SSD" evidence="2">
    <location>
        <begin position="91"/>
        <end position="310"/>
    </location>
</feature>
<dbReference type="Pfam" id="PF22314">
    <property type="entry name" value="NPC1_MLD"/>
    <property type="match status" value="1"/>
</dbReference>
<dbReference type="GO" id="GO:0015485">
    <property type="term" value="F:cholesterol binding"/>
    <property type="evidence" value="ECO:0007669"/>
    <property type="project" value="TreeGrafter"/>
</dbReference>
<feature type="transmembrane region" description="Helical" evidence="1">
    <location>
        <begin position="580"/>
        <end position="598"/>
    </location>
</feature>
<dbReference type="PANTHER" id="PTHR45727:SF2">
    <property type="entry name" value="NPC INTRACELLULAR CHOLESTEROL TRANSPORTER 1"/>
    <property type="match status" value="1"/>
</dbReference>
<dbReference type="Pfam" id="PF12349">
    <property type="entry name" value="Sterol-sensing"/>
    <property type="match status" value="2"/>
</dbReference>
<name>A0A183SY07_SCHSO</name>
<proteinExistence type="predicted"/>
<dbReference type="SUPFAM" id="SSF82866">
    <property type="entry name" value="Multidrug efflux transporter AcrB transmembrane domain"/>
    <property type="match status" value="2"/>
</dbReference>
<keyword evidence="1" id="KW-0472">Membrane</keyword>
<feature type="transmembrane region" description="Helical" evidence="1">
    <location>
        <begin position="149"/>
        <end position="171"/>
    </location>
</feature>
<evidence type="ECO:0000313" key="3">
    <source>
        <dbReference type="WBParaSite" id="SSLN_0000945401-mRNA-1"/>
    </source>
</evidence>
<feature type="transmembrane region" description="Helical" evidence="1">
    <location>
        <begin position="285"/>
        <end position="310"/>
    </location>
</feature>
<feature type="transmembrane region" description="Helical" evidence="1">
    <location>
        <begin position="632"/>
        <end position="657"/>
    </location>
</feature>
<dbReference type="InterPro" id="IPR053958">
    <property type="entry name" value="HMGCR/SNAP/NPC1-like_SSD"/>
</dbReference>
<feature type="transmembrane region" description="Helical" evidence="1">
    <location>
        <begin position="605"/>
        <end position="626"/>
    </location>
</feature>
<keyword evidence="1" id="KW-1133">Transmembrane helix</keyword>
<reference evidence="3" key="1">
    <citation type="submission" date="2016-06" db="UniProtKB">
        <authorList>
            <consortium name="WormBaseParasite"/>
        </authorList>
    </citation>
    <scope>IDENTIFICATION</scope>
</reference>
<dbReference type="GO" id="GO:0015918">
    <property type="term" value="P:sterol transport"/>
    <property type="evidence" value="ECO:0007669"/>
    <property type="project" value="TreeGrafter"/>
</dbReference>
<keyword evidence="1" id="KW-0812">Transmembrane</keyword>
<evidence type="ECO:0000259" key="2">
    <source>
        <dbReference type="PROSITE" id="PS50156"/>
    </source>
</evidence>
<dbReference type="InterPro" id="IPR000731">
    <property type="entry name" value="SSD"/>
</dbReference>
<dbReference type="GO" id="GO:0042632">
    <property type="term" value="P:cholesterol homeostasis"/>
    <property type="evidence" value="ECO:0007669"/>
    <property type="project" value="TreeGrafter"/>
</dbReference>
<evidence type="ECO:0000256" key="1">
    <source>
        <dbReference type="SAM" id="Phobius"/>
    </source>
</evidence>
<accession>A0A183SY07</accession>
<dbReference type="GO" id="GO:0030299">
    <property type="term" value="P:intestinal cholesterol absorption"/>
    <property type="evidence" value="ECO:0007669"/>
    <property type="project" value="TreeGrafter"/>
</dbReference>
<feature type="transmembrane region" description="Helical" evidence="1">
    <location>
        <begin position="177"/>
        <end position="199"/>
    </location>
</feature>
<protein>
    <submittedName>
        <fullName evidence="3">SSD domain-containing protein</fullName>
    </submittedName>
</protein>
<feature type="transmembrane region" description="Helical" evidence="1">
    <location>
        <begin position="260"/>
        <end position="279"/>
    </location>
</feature>
<dbReference type="WBParaSite" id="SSLN_0000945401-mRNA-1">
    <property type="protein sequence ID" value="SSLN_0000945401-mRNA-1"/>
    <property type="gene ID" value="SSLN_0000945401"/>
</dbReference>
<organism evidence="3">
    <name type="scientific">Schistocephalus solidus</name>
    <name type="common">Tapeworm</name>
    <dbReference type="NCBI Taxonomy" id="70667"/>
    <lineage>
        <taxon>Eukaryota</taxon>
        <taxon>Metazoa</taxon>
        <taxon>Spiralia</taxon>
        <taxon>Lophotrochozoa</taxon>
        <taxon>Platyhelminthes</taxon>
        <taxon>Cestoda</taxon>
        <taxon>Eucestoda</taxon>
        <taxon>Diphyllobothriidea</taxon>
        <taxon>Diphyllobothriidae</taxon>
        <taxon>Schistocephalus</taxon>
    </lineage>
</organism>
<dbReference type="Gene3D" id="1.20.1640.10">
    <property type="entry name" value="Multidrug efflux transporter AcrB transmembrane domain"/>
    <property type="match status" value="2"/>
</dbReference>
<dbReference type="InterPro" id="IPR053956">
    <property type="entry name" value="NPC1_MLD"/>
</dbReference>
<dbReference type="PANTHER" id="PTHR45727">
    <property type="entry name" value="NPC INTRACELLULAR CHOLESTEROL TRANSPORTER 1"/>
    <property type="match status" value="1"/>
</dbReference>
<feature type="transmembrane region" description="Helical" evidence="1">
    <location>
        <begin position="92"/>
        <end position="113"/>
    </location>
</feature>
<dbReference type="GO" id="GO:0005886">
    <property type="term" value="C:plasma membrane"/>
    <property type="evidence" value="ECO:0007669"/>
    <property type="project" value="TreeGrafter"/>
</dbReference>
<feature type="transmembrane region" description="Helical" evidence="1">
    <location>
        <begin position="383"/>
        <end position="403"/>
    </location>
</feature>
<dbReference type="AlphaFoldDB" id="A0A183SY07"/>
<dbReference type="PROSITE" id="PS50156">
    <property type="entry name" value="SSD"/>
    <property type="match status" value="1"/>
</dbReference>